<sequence length="247" mass="24858">MAGRTTEGARAMSDDAQAPGTPDATAHRSAPPGRHHSPDFAPSAAPPDFARPDFAPPAPLPGFATPDLVPPAPTPDLVPSAARAELAPPSARPDLVPPVVWPPPAGPAAVFAGPRRSSPASPAAGVPVPPPPIAPDGPGRLPYGYLGAYAYPAPPPPGWYDGFEAWPPPSNGQGTAALVTGILSTVGFFLSPLSLLAGAVAVVLGVLGRRRVLRDEATNRGQALAGIICGATGVVLGAAMLVYYLSP</sequence>
<evidence type="ECO:0000256" key="1">
    <source>
        <dbReference type="SAM" id="MobiDB-lite"/>
    </source>
</evidence>
<evidence type="ECO:0000313" key="5">
    <source>
        <dbReference type="Proteomes" id="UP000034196"/>
    </source>
</evidence>
<evidence type="ECO:0000256" key="2">
    <source>
        <dbReference type="SAM" id="Phobius"/>
    </source>
</evidence>
<organism evidence="4 5">
    <name type="scientific">Streptomyces mangrovisoli</name>
    <dbReference type="NCBI Taxonomy" id="1428628"/>
    <lineage>
        <taxon>Bacteria</taxon>
        <taxon>Bacillati</taxon>
        <taxon>Actinomycetota</taxon>
        <taxon>Actinomycetes</taxon>
        <taxon>Kitasatosporales</taxon>
        <taxon>Streptomycetaceae</taxon>
        <taxon>Streptomyces</taxon>
    </lineage>
</organism>
<reference evidence="4" key="1">
    <citation type="submission" date="2016-10" db="EMBL/GenBank/DDBJ databases">
        <title>Genome sequence of Streptomyces mangrovisoli MUSC 149.</title>
        <authorList>
            <person name="Lee L.-H."/>
            <person name="Ser H.-L."/>
        </authorList>
    </citation>
    <scope>NUCLEOTIDE SEQUENCE [LARGE SCALE GENOMIC DNA]</scope>
    <source>
        <strain evidence="4">MUSC 149</strain>
    </source>
</reference>
<keyword evidence="2" id="KW-0472">Membrane</keyword>
<feature type="domain" description="DUF4190" evidence="3">
    <location>
        <begin position="175"/>
        <end position="238"/>
    </location>
</feature>
<dbReference type="InterPro" id="IPR025241">
    <property type="entry name" value="DUF4190"/>
</dbReference>
<dbReference type="Proteomes" id="UP000034196">
    <property type="component" value="Unassembled WGS sequence"/>
</dbReference>
<dbReference type="Pfam" id="PF13828">
    <property type="entry name" value="DUF4190"/>
    <property type="match status" value="1"/>
</dbReference>
<feature type="compositionally biased region" description="Low complexity" evidence="1">
    <location>
        <begin position="39"/>
        <end position="48"/>
    </location>
</feature>
<dbReference type="STRING" id="1428628.WN71_034745"/>
<feature type="region of interest" description="Disordered" evidence="1">
    <location>
        <begin position="1"/>
        <end position="95"/>
    </location>
</feature>
<protein>
    <recommendedName>
        <fullName evidence="3">DUF4190 domain-containing protein</fullName>
    </recommendedName>
</protein>
<feature type="transmembrane region" description="Helical" evidence="2">
    <location>
        <begin position="224"/>
        <end position="245"/>
    </location>
</feature>
<keyword evidence="5" id="KW-1185">Reference proteome</keyword>
<keyword evidence="2" id="KW-1133">Transmembrane helix</keyword>
<gene>
    <name evidence="4" type="ORF">WN71_034745</name>
</gene>
<dbReference type="AlphaFoldDB" id="A0A1J4NLP7"/>
<feature type="transmembrane region" description="Helical" evidence="2">
    <location>
        <begin position="177"/>
        <end position="204"/>
    </location>
</feature>
<accession>A0A1J4NLP7</accession>
<evidence type="ECO:0000313" key="4">
    <source>
        <dbReference type="EMBL" id="OIJ63321.1"/>
    </source>
</evidence>
<name>A0A1J4NLP7_9ACTN</name>
<evidence type="ECO:0000259" key="3">
    <source>
        <dbReference type="Pfam" id="PF13828"/>
    </source>
</evidence>
<keyword evidence="2" id="KW-0812">Transmembrane</keyword>
<proteinExistence type="predicted"/>
<comment type="caution">
    <text evidence="4">The sequence shown here is derived from an EMBL/GenBank/DDBJ whole genome shotgun (WGS) entry which is preliminary data.</text>
</comment>
<dbReference type="EMBL" id="LAVA02000107">
    <property type="protein sequence ID" value="OIJ63321.1"/>
    <property type="molecule type" value="Genomic_DNA"/>
</dbReference>